<sequence>MKTNKITAYLKTELQAVLMSLLPCAIPLSMQINGVVDFRQVPPSLITFATNLPLYLFGLFGVLGGLMCLYRIIVCVIGCFRLLLESSQSNEITEIDEAYQIYFSDKQKIHKINEPINFGAVLTYFWLTVALFFVVGVLLVYIASWFFR</sequence>
<reference evidence="3" key="2">
    <citation type="submission" date="2017-06" db="EMBL/GenBank/DDBJ databases">
        <authorList>
            <person name="Kim H.J."/>
            <person name="Triplett B.A."/>
        </authorList>
    </citation>
    <scope>NUCLEOTIDE SEQUENCE [LARGE SCALE GENOMIC DNA]</scope>
    <source>
        <strain evidence="3">Kingella_eburonensis</strain>
    </source>
</reference>
<evidence type="ECO:0000313" key="4">
    <source>
        <dbReference type="Proteomes" id="UP000215450"/>
    </source>
</evidence>
<gene>
    <name evidence="3" type="ORF">KEBURONENSIS_01041</name>
    <name evidence="2" type="ORF">KEBURONENSIS_01117</name>
</gene>
<keyword evidence="1" id="KW-1133">Transmembrane helix</keyword>
<feature type="transmembrane region" description="Helical" evidence="1">
    <location>
        <begin position="116"/>
        <end position="147"/>
    </location>
</feature>
<protein>
    <submittedName>
        <fullName evidence="3">Uncharacterized protein</fullName>
    </submittedName>
</protein>
<keyword evidence="1" id="KW-0812">Transmembrane</keyword>
<organism evidence="3 4">
    <name type="scientific">Kingella negevensis</name>
    <dbReference type="NCBI Taxonomy" id="1522312"/>
    <lineage>
        <taxon>Bacteria</taxon>
        <taxon>Pseudomonadati</taxon>
        <taxon>Pseudomonadota</taxon>
        <taxon>Betaproteobacteria</taxon>
        <taxon>Neisseriales</taxon>
        <taxon>Neisseriaceae</taxon>
        <taxon>Kingella</taxon>
    </lineage>
</organism>
<evidence type="ECO:0000313" key="3">
    <source>
        <dbReference type="EMBL" id="SNB63154.1"/>
    </source>
</evidence>
<keyword evidence="4" id="KW-1185">Reference proteome</keyword>
<proteinExistence type="predicted"/>
<reference evidence="2" key="1">
    <citation type="submission" date="2017-05" db="EMBL/GenBank/DDBJ databases">
        <authorList>
            <person name="Song R."/>
            <person name="Chenine A.L."/>
            <person name="Ruprecht R.M."/>
        </authorList>
    </citation>
    <scope>NUCLEOTIDE SEQUENCE</scope>
    <source>
        <strain evidence="2">Kingella_eburonensis</strain>
    </source>
</reference>
<name>A0A238TAC2_9NEIS</name>
<keyword evidence="1" id="KW-0472">Membrane</keyword>
<dbReference type="EMBL" id="FXUV02000017">
    <property type="protein sequence ID" value="SNB63154.1"/>
    <property type="molecule type" value="Genomic_DNA"/>
</dbReference>
<dbReference type="Proteomes" id="UP000215450">
    <property type="component" value="Unassembled WGS sequence"/>
</dbReference>
<reference evidence="4" key="3">
    <citation type="submission" date="2017-06" db="EMBL/GenBank/DDBJ databases">
        <authorList>
            <person name="Laurent S."/>
        </authorList>
    </citation>
    <scope>NUCLEOTIDE SEQUENCE [LARGE SCALE GENOMIC DNA]</scope>
</reference>
<dbReference type="AlphaFoldDB" id="A0A238TAC2"/>
<accession>A0A238TAC2</accession>
<dbReference type="RefSeq" id="WP_095062269.1">
    <property type="nucleotide sequence ID" value="NZ_FXUV02000017.1"/>
</dbReference>
<dbReference type="STRING" id="1522312.GCA_900177895_01543"/>
<feature type="transmembrane region" description="Helical" evidence="1">
    <location>
        <begin position="52"/>
        <end position="80"/>
    </location>
</feature>
<dbReference type="EMBL" id="FXUV01000015">
    <property type="protein sequence ID" value="SMQ12108.1"/>
    <property type="molecule type" value="Genomic_DNA"/>
</dbReference>
<evidence type="ECO:0000313" key="2">
    <source>
        <dbReference type="EMBL" id="SMQ12108.1"/>
    </source>
</evidence>
<evidence type="ECO:0000256" key="1">
    <source>
        <dbReference type="SAM" id="Phobius"/>
    </source>
</evidence>